<accession>A0A139A7C6</accession>
<dbReference type="AlphaFoldDB" id="A0A139A7C6"/>
<sequence length="117" mass="11968">MGGGVVDRTSVIPDATDPAREWTTVGGCVIEDGPCCDPPLSSSSPLHSLPRRSLSPAPAPPTTVPSLFSRPGTVSVTTGGFCSWTLRDDTDAVSRSSPSDSVPEDSSDAYGARCSAS</sequence>
<name>A0A139A7C6_GONPJ</name>
<evidence type="ECO:0000313" key="3">
    <source>
        <dbReference type="Proteomes" id="UP000070544"/>
    </source>
</evidence>
<protein>
    <submittedName>
        <fullName evidence="2">Uncharacterized protein</fullName>
    </submittedName>
</protein>
<evidence type="ECO:0000313" key="2">
    <source>
        <dbReference type="EMBL" id="KXS12707.1"/>
    </source>
</evidence>
<keyword evidence="3" id="KW-1185">Reference proteome</keyword>
<feature type="region of interest" description="Disordered" evidence="1">
    <location>
        <begin position="39"/>
        <end position="72"/>
    </location>
</feature>
<proteinExistence type="predicted"/>
<feature type="compositionally biased region" description="Low complexity" evidence="1">
    <location>
        <begin position="39"/>
        <end position="56"/>
    </location>
</feature>
<evidence type="ECO:0000256" key="1">
    <source>
        <dbReference type="SAM" id="MobiDB-lite"/>
    </source>
</evidence>
<dbReference type="EMBL" id="KQ965785">
    <property type="protein sequence ID" value="KXS12707.1"/>
    <property type="molecule type" value="Genomic_DNA"/>
</dbReference>
<dbReference type="Proteomes" id="UP000070544">
    <property type="component" value="Unassembled WGS sequence"/>
</dbReference>
<reference evidence="2 3" key="1">
    <citation type="journal article" date="2015" name="Genome Biol. Evol.">
        <title>Phylogenomic analyses indicate that early fungi evolved digesting cell walls of algal ancestors of land plants.</title>
        <authorList>
            <person name="Chang Y."/>
            <person name="Wang S."/>
            <person name="Sekimoto S."/>
            <person name="Aerts A.L."/>
            <person name="Choi C."/>
            <person name="Clum A."/>
            <person name="LaButti K.M."/>
            <person name="Lindquist E.A."/>
            <person name="Yee Ngan C."/>
            <person name="Ohm R.A."/>
            <person name="Salamov A.A."/>
            <person name="Grigoriev I.V."/>
            <person name="Spatafora J.W."/>
            <person name="Berbee M.L."/>
        </authorList>
    </citation>
    <scope>NUCLEOTIDE SEQUENCE [LARGE SCALE GENOMIC DNA]</scope>
    <source>
        <strain evidence="2 3">JEL478</strain>
    </source>
</reference>
<gene>
    <name evidence="2" type="ORF">M427DRAFT_59236</name>
</gene>
<feature type="region of interest" description="Disordered" evidence="1">
    <location>
        <begin position="87"/>
        <end position="117"/>
    </location>
</feature>
<organism evidence="2 3">
    <name type="scientific">Gonapodya prolifera (strain JEL478)</name>
    <name type="common">Monoblepharis prolifera</name>
    <dbReference type="NCBI Taxonomy" id="1344416"/>
    <lineage>
        <taxon>Eukaryota</taxon>
        <taxon>Fungi</taxon>
        <taxon>Fungi incertae sedis</taxon>
        <taxon>Chytridiomycota</taxon>
        <taxon>Chytridiomycota incertae sedis</taxon>
        <taxon>Monoblepharidomycetes</taxon>
        <taxon>Monoblepharidales</taxon>
        <taxon>Gonapodyaceae</taxon>
        <taxon>Gonapodya</taxon>
    </lineage>
</organism>